<gene>
    <name evidence="1" type="ORF">CYJ47_02195</name>
</gene>
<dbReference type="Gene3D" id="1.20.1270.210">
    <property type="match status" value="1"/>
</dbReference>
<reference evidence="1" key="1">
    <citation type="submission" date="2017-12" db="EMBL/GenBank/DDBJ databases">
        <authorList>
            <person name="Thomas-White K."/>
            <person name="Wolfe A.J."/>
        </authorList>
    </citation>
    <scope>NUCLEOTIDE SEQUENCE</scope>
    <source>
        <strain evidence="1">UMB0763</strain>
    </source>
</reference>
<dbReference type="NCBIfam" id="TIGR01537">
    <property type="entry name" value="portal_HK97"/>
    <property type="match status" value="1"/>
</dbReference>
<dbReference type="EMBL" id="CP136958">
    <property type="protein sequence ID" value="WOT02605.1"/>
    <property type="molecule type" value="Genomic_DNA"/>
</dbReference>
<protein>
    <submittedName>
        <fullName evidence="1">Phage portal protein</fullName>
    </submittedName>
</protein>
<dbReference type="Gene3D" id="3.40.140.120">
    <property type="match status" value="1"/>
</dbReference>
<dbReference type="InterPro" id="IPR006427">
    <property type="entry name" value="Portal_HK97"/>
</dbReference>
<evidence type="ECO:0000313" key="1">
    <source>
        <dbReference type="EMBL" id="WOT02605.1"/>
    </source>
</evidence>
<dbReference type="KEGG" id="cpyr:CYJ47_02195"/>
<dbReference type="RefSeq" id="WP_022865311.1">
    <property type="nucleotide sequence ID" value="NZ_CP136958.1"/>
</dbReference>
<dbReference type="InterPro" id="IPR006944">
    <property type="entry name" value="Phage/GTA_portal"/>
</dbReference>
<proteinExistence type="predicted"/>
<dbReference type="Proteomes" id="UP000234560">
    <property type="component" value="Chromosome"/>
</dbReference>
<organism evidence="1 2">
    <name type="scientific">Corynebacterium pyruviciproducens</name>
    <dbReference type="NCBI Taxonomy" id="598660"/>
    <lineage>
        <taxon>Bacteria</taxon>
        <taxon>Bacillati</taxon>
        <taxon>Actinomycetota</taxon>
        <taxon>Actinomycetes</taxon>
        <taxon>Mycobacteriales</taxon>
        <taxon>Corynebacteriaceae</taxon>
        <taxon>Corynebacterium</taxon>
    </lineage>
</organism>
<evidence type="ECO:0000313" key="2">
    <source>
        <dbReference type="Proteomes" id="UP000234560"/>
    </source>
</evidence>
<name>A0AAF0YSG0_9CORY</name>
<dbReference type="AlphaFoldDB" id="A0AAF0YSG0"/>
<reference evidence="1" key="2">
    <citation type="submission" date="2023-10" db="EMBL/GenBank/DDBJ databases">
        <authorList>
            <person name="Choi B."/>
        </authorList>
    </citation>
    <scope>NUCLEOTIDE SEQUENCE</scope>
    <source>
        <strain evidence="1">UMB0763</strain>
    </source>
</reference>
<accession>A0AAF0YSG0</accession>
<sequence length="438" mass="49090">MGFLDWLRAANPRRASNHHLTSQYSFLFGPTSAGRTVTERSAMQMTAVYSCVRILAEAIAGLPLHVYRYKDGGGKEKAVDHGLYRLLHDEPNPEMTSFVFRETLMTHLLLWGNAFAQVVRNGLGEVIGLYPLQPNRMSVGRDLDTKSLYYEYQTSWDEPAGQYQTIRLTPNDVLHVPGLGFDGLVGYSPIAMARNAIGLAQATEDYGASFFANGAAPGGVLEHPGTIKDPSRVRESWQATFGGAKNGNKVAVLEEGMKYTPISVSPEQAQFLETRKFQLNEIARIFRIPPHMIGDLEKSSFSNIEQQSLEFVKYTLDPWVIRWEQAITKTLLSAREKQQLFVKFNVEGLLRGDYQSRMEGYAVARQNGWMSANDIRELENLDRIDQDDGGDLYLVNGNMLPLPMAGAYAATKQADAVEAKDEQLEEQPGENQVLRRRM</sequence>
<dbReference type="Pfam" id="PF04860">
    <property type="entry name" value="Phage_portal"/>
    <property type="match status" value="1"/>
</dbReference>
<dbReference type="GeneID" id="78352976"/>
<dbReference type="Gene3D" id="3.30.1120.70">
    <property type="match status" value="1"/>
</dbReference>